<proteinExistence type="predicted"/>
<dbReference type="AlphaFoldDB" id="A0A9X2P862"/>
<dbReference type="SUPFAM" id="SSF53335">
    <property type="entry name" value="S-adenosyl-L-methionine-dependent methyltransferases"/>
    <property type="match status" value="1"/>
</dbReference>
<dbReference type="CDD" id="cd02440">
    <property type="entry name" value="AdoMet_MTases"/>
    <property type="match status" value="1"/>
</dbReference>
<comment type="caution">
    <text evidence="3">The sequence shown here is derived from an EMBL/GenBank/DDBJ whole genome shotgun (WGS) entry which is preliminary data.</text>
</comment>
<keyword evidence="3" id="KW-0489">Methyltransferase</keyword>
<dbReference type="InterPro" id="IPR029063">
    <property type="entry name" value="SAM-dependent_MTases_sf"/>
</dbReference>
<keyword evidence="1" id="KW-0808">Transferase</keyword>
<gene>
    <name evidence="3" type="ORF">NU887_02870</name>
</gene>
<feature type="domain" description="Methyltransferase" evidence="2">
    <location>
        <begin position="41"/>
        <end position="129"/>
    </location>
</feature>
<accession>A0A9X2P862</accession>
<dbReference type="EMBL" id="JANSUY010000001">
    <property type="protein sequence ID" value="MCR9013960.1"/>
    <property type="molecule type" value="Genomic_DNA"/>
</dbReference>
<evidence type="ECO:0000313" key="4">
    <source>
        <dbReference type="Proteomes" id="UP001142175"/>
    </source>
</evidence>
<keyword evidence="4" id="KW-1185">Reference proteome</keyword>
<dbReference type="RefSeq" id="WP_258421848.1">
    <property type="nucleotide sequence ID" value="NZ_JANSUY010000001.1"/>
</dbReference>
<dbReference type="GO" id="GO:0008168">
    <property type="term" value="F:methyltransferase activity"/>
    <property type="evidence" value="ECO:0007669"/>
    <property type="project" value="UniProtKB-KW"/>
</dbReference>
<dbReference type="PANTHER" id="PTHR43861:SF3">
    <property type="entry name" value="PUTATIVE (AFU_ORTHOLOGUE AFUA_2G14390)-RELATED"/>
    <property type="match status" value="1"/>
</dbReference>
<sequence length="201" mass="22638">MNNIFWNDKFLQSPNLYGEHPNEFVKSNIASIVPGKILFPGEGEGRNALYASSLGWRVTAIDQSEIGKKHCLQKADKLGLKIDYYVCDALVYMLEPESFDVVALVYFHLPEEILAEVYSKFEKALKVAGTLIIEGFGKNQLQYQSGGPKNLDMLYELSSLKSIFKNLKWEIEFDGIIQLNEGIGHVGEAHVIRLVGKKIKL</sequence>
<dbReference type="InterPro" id="IPR041698">
    <property type="entry name" value="Methyltransf_25"/>
</dbReference>
<protein>
    <submittedName>
        <fullName evidence="3">Class I SAM-dependent methyltransferase</fullName>
    </submittedName>
</protein>
<dbReference type="Proteomes" id="UP001142175">
    <property type="component" value="Unassembled WGS sequence"/>
</dbReference>
<evidence type="ECO:0000256" key="1">
    <source>
        <dbReference type="ARBA" id="ARBA00022679"/>
    </source>
</evidence>
<dbReference type="GO" id="GO:0032259">
    <property type="term" value="P:methylation"/>
    <property type="evidence" value="ECO:0007669"/>
    <property type="project" value="UniProtKB-KW"/>
</dbReference>
<evidence type="ECO:0000259" key="2">
    <source>
        <dbReference type="Pfam" id="PF13649"/>
    </source>
</evidence>
<organism evidence="3 4">
    <name type="scientific">Aquiflexum gelatinilyticum</name>
    <dbReference type="NCBI Taxonomy" id="2961943"/>
    <lineage>
        <taxon>Bacteria</taxon>
        <taxon>Pseudomonadati</taxon>
        <taxon>Bacteroidota</taxon>
        <taxon>Cytophagia</taxon>
        <taxon>Cytophagales</taxon>
        <taxon>Cyclobacteriaceae</taxon>
        <taxon>Aquiflexum</taxon>
    </lineage>
</organism>
<dbReference type="PANTHER" id="PTHR43861">
    <property type="entry name" value="TRANS-ACONITATE 2-METHYLTRANSFERASE-RELATED"/>
    <property type="match status" value="1"/>
</dbReference>
<dbReference type="Pfam" id="PF13649">
    <property type="entry name" value="Methyltransf_25"/>
    <property type="match status" value="1"/>
</dbReference>
<evidence type="ECO:0000313" key="3">
    <source>
        <dbReference type="EMBL" id="MCR9013960.1"/>
    </source>
</evidence>
<reference evidence="3" key="1">
    <citation type="submission" date="2022-08" db="EMBL/GenBank/DDBJ databases">
        <authorList>
            <person name="Zhang D."/>
        </authorList>
    </citation>
    <scope>NUCLEOTIDE SEQUENCE</scope>
    <source>
        <strain evidence="3">XJ19-11</strain>
    </source>
</reference>
<name>A0A9X2P862_9BACT</name>
<dbReference type="Gene3D" id="3.40.50.150">
    <property type="entry name" value="Vaccinia Virus protein VP39"/>
    <property type="match status" value="1"/>
</dbReference>